<comment type="caution">
    <text evidence="1">The sequence shown here is derived from an EMBL/GenBank/DDBJ whole genome shotgun (WGS) entry which is preliminary data.</text>
</comment>
<evidence type="ECO:0008006" key="3">
    <source>
        <dbReference type="Google" id="ProtNLM"/>
    </source>
</evidence>
<dbReference type="AlphaFoldDB" id="A0AAP0SDT1"/>
<dbReference type="SUPFAM" id="SSF81383">
    <property type="entry name" value="F-box domain"/>
    <property type="match status" value="1"/>
</dbReference>
<sequence length="176" mass="19296">MRRINGGVLARLRSKNQGIGSFGIIDLILAPPLSNPGLGDCPEGCVALVLNHLDPLEICKLARLNRAFHNASSADFVWELKLPSDYQFLIDKLFGGFLEILVKKEIYARLCRPNSFYGGTKCARSTENLRSLVFTSAKFPLKLIGPSTELSCFSLGNISELSLTAVMVHNKGLDID</sequence>
<keyword evidence="2" id="KW-1185">Reference proteome</keyword>
<accession>A0AAP0SDT1</accession>
<dbReference type="CDD" id="cd22162">
    <property type="entry name" value="F-box_AtSKIP3-like"/>
    <property type="match status" value="1"/>
</dbReference>
<evidence type="ECO:0000313" key="1">
    <source>
        <dbReference type="EMBL" id="KAK9293237.1"/>
    </source>
</evidence>
<gene>
    <name evidence="1" type="ORF">L1049_021228</name>
</gene>
<dbReference type="PANTHER" id="PTHR31960">
    <property type="entry name" value="F-BOX PROTEIN PP2-A15"/>
    <property type="match status" value="1"/>
</dbReference>
<reference evidence="1 2" key="1">
    <citation type="journal article" date="2024" name="Plant J.">
        <title>Genome sequences and population genomics reveal climatic adaptation and genomic divergence between two closely related sweetgum species.</title>
        <authorList>
            <person name="Xu W.Q."/>
            <person name="Ren C.Q."/>
            <person name="Zhang X.Y."/>
            <person name="Comes H.P."/>
            <person name="Liu X.H."/>
            <person name="Li Y.G."/>
            <person name="Kettle C.J."/>
            <person name="Jalonen R."/>
            <person name="Gaisberger H."/>
            <person name="Ma Y.Z."/>
            <person name="Qiu Y.X."/>
        </authorList>
    </citation>
    <scope>NUCLEOTIDE SEQUENCE [LARGE SCALE GENOMIC DNA]</scope>
    <source>
        <strain evidence="1">Hangzhou</strain>
    </source>
</reference>
<dbReference type="InterPro" id="IPR036047">
    <property type="entry name" value="F-box-like_dom_sf"/>
</dbReference>
<protein>
    <recommendedName>
        <fullName evidence="3">F-box domain-containing protein</fullName>
    </recommendedName>
</protein>
<name>A0AAP0SDT1_LIQFO</name>
<dbReference type="PANTHER" id="PTHR31960:SF22">
    <property type="entry name" value="F-BOX PROTEIN PP2-A12"/>
    <property type="match status" value="1"/>
</dbReference>
<dbReference type="EMBL" id="JBBPBK010000001">
    <property type="protein sequence ID" value="KAK9293237.1"/>
    <property type="molecule type" value="Genomic_DNA"/>
</dbReference>
<proteinExistence type="predicted"/>
<dbReference type="Proteomes" id="UP001415857">
    <property type="component" value="Unassembled WGS sequence"/>
</dbReference>
<organism evidence="1 2">
    <name type="scientific">Liquidambar formosana</name>
    <name type="common">Formosan gum</name>
    <dbReference type="NCBI Taxonomy" id="63359"/>
    <lineage>
        <taxon>Eukaryota</taxon>
        <taxon>Viridiplantae</taxon>
        <taxon>Streptophyta</taxon>
        <taxon>Embryophyta</taxon>
        <taxon>Tracheophyta</taxon>
        <taxon>Spermatophyta</taxon>
        <taxon>Magnoliopsida</taxon>
        <taxon>eudicotyledons</taxon>
        <taxon>Gunneridae</taxon>
        <taxon>Pentapetalae</taxon>
        <taxon>Saxifragales</taxon>
        <taxon>Altingiaceae</taxon>
        <taxon>Liquidambar</taxon>
    </lineage>
</organism>
<evidence type="ECO:0000313" key="2">
    <source>
        <dbReference type="Proteomes" id="UP001415857"/>
    </source>
</evidence>